<evidence type="ECO:0000256" key="1">
    <source>
        <dbReference type="ARBA" id="ARBA00022722"/>
    </source>
</evidence>
<keyword evidence="3" id="KW-0378">Hydrolase</keyword>
<evidence type="ECO:0000259" key="4">
    <source>
        <dbReference type="PROSITE" id="PS50830"/>
    </source>
</evidence>
<dbReference type="InterPro" id="IPR016071">
    <property type="entry name" value="Staphylococal_nuclease_OB-fold"/>
</dbReference>
<evidence type="ECO:0000256" key="2">
    <source>
        <dbReference type="ARBA" id="ARBA00022759"/>
    </source>
</evidence>
<evidence type="ECO:0000256" key="3">
    <source>
        <dbReference type="ARBA" id="ARBA00022801"/>
    </source>
</evidence>
<feature type="domain" description="TNase-like" evidence="4">
    <location>
        <begin position="21"/>
        <end position="143"/>
    </location>
</feature>
<sequence>MKKTFLICLFLFFVFTGVAQKYIEGRVVRVADGDTFTIVDKYKKKIRVRFFGIDCPEIGQDYAHTAKSFTSARTLDKTVKIEVKSKDRYGRVVGVVWLDRSTDLNLLLLNVGLAWDYPSYSKSREYHRAEAQARARKVNIWSQQSPIAPWDYRKANNNKKKK</sequence>
<organism evidence="5 6">
    <name type="scientific">Sphingobacterium tabacisoli</name>
    <dbReference type="NCBI Taxonomy" id="2044855"/>
    <lineage>
        <taxon>Bacteria</taxon>
        <taxon>Pseudomonadati</taxon>
        <taxon>Bacteroidota</taxon>
        <taxon>Sphingobacteriia</taxon>
        <taxon>Sphingobacteriales</taxon>
        <taxon>Sphingobacteriaceae</taxon>
        <taxon>Sphingobacterium</taxon>
    </lineage>
</organism>
<dbReference type="SMART" id="SM00318">
    <property type="entry name" value="SNc"/>
    <property type="match status" value="1"/>
</dbReference>
<dbReference type="Proteomes" id="UP001597440">
    <property type="component" value="Unassembled WGS sequence"/>
</dbReference>
<accession>A0ABW5L0C2</accession>
<dbReference type="PROSITE" id="PS50830">
    <property type="entry name" value="TNASE_3"/>
    <property type="match status" value="1"/>
</dbReference>
<keyword evidence="1" id="KW-0540">Nuclease</keyword>
<dbReference type="EMBL" id="JBHULD010000014">
    <property type="protein sequence ID" value="MFD2554657.1"/>
    <property type="molecule type" value="Genomic_DNA"/>
</dbReference>
<comment type="caution">
    <text evidence="5">The sequence shown here is derived from an EMBL/GenBank/DDBJ whole genome shotgun (WGS) entry which is preliminary data.</text>
</comment>
<gene>
    <name evidence="5" type="ORF">ACFSQW_09675</name>
</gene>
<dbReference type="RefSeq" id="WP_210353055.1">
    <property type="nucleotide sequence ID" value="NZ_JAEQMU010000001.1"/>
</dbReference>
<dbReference type="PROSITE" id="PS01284">
    <property type="entry name" value="TNASE_2"/>
    <property type="match status" value="1"/>
</dbReference>
<name>A0ABW5L0C2_9SPHI</name>
<dbReference type="SUPFAM" id="SSF50199">
    <property type="entry name" value="Staphylococcal nuclease"/>
    <property type="match status" value="1"/>
</dbReference>
<proteinExistence type="predicted"/>
<dbReference type="Pfam" id="PF00565">
    <property type="entry name" value="SNase"/>
    <property type="match status" value="1"/>
</dbReference>
<evidence type="ECO:0000313" key="5">
    <source>
        <dbReference type="EMBL" id="MFD2554657.1"/>
    </source>
</evidence>
<keyword evidence="6" id="KW-1185">Reference proteome</keyword>
<dbReference type="PANTHER" id="PTHR12302:SF3">
    <property type="entry name" value="SERINE_THREONINE-PROTEIN KINASE 31"/>
    <property type="match status" value="1"/>
</dbReference>
<protein>
    <submittedName>
        <fullName evidence="5">Thermonuclease family protein</fullName>
    </submittedName>
</protein>
<dbReference type="InterPro" id="IPR035437">
    <property type="entry name" value="SNase_OB-fold_sf"/>
</dbReference>
<reference evidence="6" key="1">
    <citation type="journal article" date="2019" name="Int. J. Syst. Evol. Microbiol.">
        <title>The Global Catalogue of Microorganisms (GCM) 10K type strain sequencing project: providing services to taxonomists for standard genome sequencing and annotation.</title>
        <authorList>
            <consortium name="The Broad Institute Genomics Platform"/>
            <consortium name="The Broad Institute Genome Sequencing Center for Infectious Disease"/>
            <person name="Wu L."/>
            <person name="Ma J."/>
        </authorList>
    </citation>
    <scope>NUCLEOTIDE SEQUENCE [LARGE SCALE GENOMIC DNA]</scope>
    <source>
        <strain evidence="6">KCTC 52298</strain>
    </source>
</reference>
<dbReference type="Gene3D" id="2.40.50.90">
    <property type="match status" value="1"/>
</dbReference>
<dbReference type="PANTHER" id="PTHR12302">
    <property type="entry name" value="EBNA2 BINDING PROTEIN P100"/>
    <property type="match status" value="1"/>
</dbReference>
<evidence type="ECO:0000313" key="6">
    <source>
        <dbReference type="Proteomes" id="UP001597440"/>
    </source>
</evidence>
<keyword evidence="2" id="KW-0255">Endonuclease</keyword>
<dbReference type="InterPro" id="IPR002071">
    <property type="entry name" value="Thermonucl_AS"/>
</dbReference>